<name>A0A9P0IJU0_SPOLI</name>
<protein>
    <submittedName>
        <fullName evidence="1">Uncharacterized protein</fullName>
    </submittedName>
</protein>
<dbReference type="EMBL" id="LR824540">
    <property type="protein sequence ID" value="CAH1647104.1"/>
    <property type="molecule type" value="Genomic_DNA"/>
</dbReference>
<sequence>MMMMISQSNIKSSKHIRRTLTLQSL</sequence>
<dbReference type="Proteomes" id="UP001153321">
    <property type="component" value="Chromosome 9"/>
</dbReference>
<accession>A0A9P0IJU0</accession>
<reference evidence="1" key="1">
    <citation type="submission" date="2022-02" db="EMBL/GenBank/DDBJ databases">
        <authorList>
            <person name="King R."/>
        </authorList>
    </citation>
    <scope>NUCLEOTIDE SEQUENCE</scope>
</reference>
<organism evidence="1 2">
    <name type="scientific">Spodoptera littoralis</name>
    <name type="common">Egyptian cotton leafworm</name>
    <dbReference type="NCBI Taxonomy" id="7109"/>
    <lineage>
        <taxon>Eukaryota</taxon>
        <taxon>Metazoa</taxon>
        <taxon>Ecdysozoa</taxon>
        <taxon>Arthropoda</taxon>
        <taxon>Hexapoda</taxon>
        <taxon>Insecta</taxon>
        <taxon>Pterygota</taxon>
        <taxon>Neoptera</taxon>
        <taxon>Endopterygota</taxon>
        <taxon>Lepidoptera</taxon>
        <taxon>Glossata</taxon>
        <taxon>Ditrysia</taxon>
        <taxon>Noctuoidea</taxon>
        <taxon>Noctuidae</taxon>
        <taxon>Amphipyrinae</taxon>
        <taxon>Spodoptera</taxon>
    </lineage>
</organism>
<proteinExistence type="predicted"/>
<keyword evidence="2" id="KW-1185">Reference proteome</keyword>
<gene>
    <name evidence="1" type="ORF">SPLIT_LOCUS12455</name>
</gene>
<dbReference type="AlphaFoldDB" id="A0A9P0IJU0"/>
<evidence type="ECO:0000313" key="1">
    <source>
        <dbReference type="EMBL" id="CAH1647104.1"/>
    </source>
</evidence>
<evidence type="ECO:0000313" key="2">
    <source>
        <dbReference type="Proteomes" id="UP001153321"/>
    </source>
</evidence>